<dbReference type="VEuPathDB" id="VectorBase:SCAU007571"/>
<dbReference type="EnsemblMetazoa" id="SCAU007571-RA">
    <property type="protein sequence ID" value="SCAU007571-PA"/>
    <property type="gene ID" value="SCAU007571"/>
</dbReference>
<dbReference type="OrthoDB" id="10051975at2759"/>
<sequence>MNARQDLEEKLKYGIYKLVKVVDIKNETPTESILPVLDCITEETIRQSYEREIKSGNFRVIHKPQVGGPIWSIFARFANDKGNVLDKWVFCRKCEQVFKLNGFCLTTSLRHKCFSGLQEVVQTIKQDGIYMPGNKLLALPKWKKWKDVNAGSYKIMLSIEMGTVSWQILDMIAREDGFIVSDYVSCSKCKNLLDCNDLLLGNLSQHSCFWPLQRSLLRKRSSFRESTEVVQKDVKQKLQLGFRESIEVVQKDVEQKLQLGLYFLVENEETNNAIWQKFCFISRRDRSILTEIIWCKQCSRVLKYLGPLSLKRHRCRGQKRNPKVAETRSTINNSSSFAMDMIQKGVERKIKTGFYKLKGNAVHCTSFAHISKSNGMVFRGIVCCRQCLVVLKFIDNKTSVEKLKAHKCEERAIVNSCMRQSVKTEFETSTDFFSPIKVEVYEDPDPRPSYDEVKLETSEFVNEFVLADF</sequence>
<reference evidence="1" key="2">
    <citation type="submission" date="2020-05" db="UniProtKB">
        <authorList>
            <consortium name="EnsemblMetazoa"/>
        </authorList>
    </citation>
    <scope>IDENTIFICATION</scope>
    <source>
        <strain evidence="1">USDA</strain>
    </source>
</reference>
<dbReference type="AlphaFoldDB" id="A0A1I8PF83"/>
<proteinExistence type="predicted"/>
<organism evidence="1 2">
    <name type="scientific">Stomoxys calcitrans</name>
    <name type="common">Stable fly</name>
    <name type="synonym">Conops calcitrans</name>
    <dbReference type="NCBI Taxonomy" id="35570"/>
    <lineage>
        <taxon>Eukaryota</taxon>
        <taxon>Metazoa</taxon>
        <taxon>Ecdysozoa</taxon>
        <taxon>Arthropoda</taxon>
        <taxon>Hexapoda</taxon>
        <taxon>Insecta</taxon>
        <taxon>Pterygota</taxon>
        <taxon>Neoptera</taxon>
        <taxon>Endopterygota</taxon>
        <taxon>Diptera</taxon>
        <taxon>Brachycera</taxon>
        <taxon>Muscomorpha</taxon>
        <taxon>Muscoidea</taxon>
        <taxon>Muscidae</taxon>
        <taxon>Stomoxys</taxon>
    </lineage>
</organism>
<protein>
    <recommendedName>
        <fullName evidence="3">BED-type domain-containing protein</fullName>
    </recommendedName>
</protein>
<reference evidence="2" key="1">
    <citation type="submission" date="2015-05" db="EMBL/GenBank/DDBJ databases">
        <authorList>
            <person name="Wilson R.K."/>
            <person name="Warren W.C."/>
            <person name="Olafson P."/>
        </authorList>
    </citation>
    <scope>NUCLEOTIDE SEQUENCE [LARGE SCALE GENOMIC DNA]</scope>
    <source>
        <strain evidence="2">USDA</strain>
    </source>
</reference>
<evidence type="ECO:0008006" key="3">
    <source>
        <dbReference type="Google" id="ProtNLM"/>
    </source>
</evidence>
<evidence type="ECO:0000313" key="1">
    <source>
        <dbReference type="EnsemblMetazoa" id="SCAU007571-PA"/>
    </source>
</evidence>
<dbReference type="EnsemblMetazoa" id="SCAU007571-RB">
    <property type="protein sequence ID" value="SCAU007571-PB"/>
    <property type="gene ID" value="SCAU007571"/>
</dbReference>
<accession>A0A1I8PF83</accession>
<dbReference type="Proteomes" id="UP000095300">
    <property type="component" value="Unassembled WGS sequence"/>
</dbReference>
<gene>
    <name evidence="1" type="primary">106085110</name>
</gene>
<name>A0A1I8PF83_STOCA</name>
<evidence type="ECO:0000313" key="2">
    <source>
        <dbReference type="Proteomes" id="UP000095300"/>
    </source>
</evidence>
<keyword evidence="2" id="KW-1185">Reference proteome</keyword>
<dbReference type="KEGG" id="scac:106085110"/>